<dbReference type="Gene3D" id="3.30.750.44">
    <property type="match status" value="1"/>
</dbReference>
<dbReference type="GO" id="GO:0008236">
    <property type="term" value="F:serine-type peptidase activity"/>
    <property type="evidence" value="ECO:0007669"/>
    <property type="project" value="InterPro"/>
</dbReference>
<dbReference type="PANTHER" id="PTHR32060:SF30">
    <property type="entry name" value="CARBOXY-TERMINAL PROCESSING PROTEASE CTPA"/>
    <property type="match status" value="1"/>
</dbReference>
<protein>
    <recommendedName>
        <fullName evidence="2">Tail specific protease domain-containing protein</fullName>
    </recommendedName>
</protein>
<dbReference type="GO" id="GO:0006508">
    <property type="term" value="P:proteolysis"/>
    <property type="evidence" value="ECO:0007669"/>
    <property type="project" value="InterPro"/>
</dbReference>
<dbReference type="GO" id="GO:0004175">
    <property type="term" value="F:endopeptidase activity"/>
    <property type="evidence" value="ECO:0007669"/>
    <property type="project" value="TreeGrafter"/>
</dbReference>
<dbReference type="RefSeq" id="WP_160128403.1">
    <property type="nucleotide sequence ID" value="NZ_CP019288.1"/>
</dbReference>
<evidence type="ECO:0000259" key="2">
    <source>
        <dbReference type="SMART" id="SM00245"/>
    </source>
</evidence>
<dbReference type="PANTHER" id="PTHR32060">
    <property type="entry name" value="TAIL-SPECIFIC PROTEASE"/>
    <property type="match status" value="1"/>
</dbReference>
<accession>A0A7L4ZHH3</accession>
<reference evidence="3 4" key="1">
    <citation type="journal article" date="2013" name="Int. J. Syst. Evol. Microbiol.">
        <title>Kordia antarctica sp. nov., isolated from Antarctic seawater.</title>
        <authorList>
            <person name="Baek K."/>
            <person name="Choi A."/>
            <person name="Kang I."/>
            <person name="Lee K."/>
            <person name="Cho J.C."/>
        </authorList>
    </citation>
    <scope>NUCLEOTIDE SEQUENCE [LARGE SCALE GENOMIC DNA]</scope>
    <source>
        <strain evidence="3 4">IMCC3317</strain>
    </source>
</reference>
<dbReference type="CDD" id="cd07562">
    <property type="entry name" value="Peptidase_S41_TRI"/>
    <property type="match status" value="1"/>
</dbReference>
<evidence type="ECO:0000313" key="4">
    <source>
        <dbReference type="Proteomes" id="UP000464657"/>
    </source>
</evidence>
<evidence type="ECO:0000256" key="1">
    <source>
        <dbReference type="SAM" id="SignalP"/>
    </source>
</evidence>
<dbReference type="InterPro" id="IPR029045">
    <property type="entry name" value="ClpP/crotonase-like_dom_sf"/>
</dbReference>
<dbReference type="Gene3D" id="2.60.120.260">
    <property type="entry name" value="Galactose-binding domain-like"/>
    <property type="match status" value="1"/>
</dbReference>
<keyword evidence="1" id="KW-0732">Signal</keyword>
<dbReference type="SMART" id="SM00245">
    <property type="entry name" value="TSPc"/>
    <property type="match status" value="1"/>
</dbReference>
<dbReference type="OrthoDB" id="5379939at2"/>
<proteinExistence type="predicted"/>
<dbReference type="GO" id="GO:0030288">
    <property type="term" value="C:outer membrane-bounded periplasmic space"/>
    <property type="evidence" value="ECO:0007669"/>
    <property type="project" value="TreeGrafter"/>
</dbReference>
<dbReference type="GO" id="GO:0007165">
    <property type="term" value="P:signal transduction"/>
    <property type="evidence" value="ECO:0007669"/>
    <property type="project" value="TreeGrafter"/>
</dbReference>
<dbReference type="Gene3D" id="3.90.226.10">
    <property type="entry name" value="2-enoyl-CoA Hydratase, Chain A, domain 1"/>
    <property type="match status" value="1"/>
</dbReference>
<organism evidence="3 4">
    <name type="scientific">Kordia antarctica</name>
    <dbReference type="NCBI Taxonomy" id="1218801"/>
    <lineage>
        <taxon>Bacteria</taxon>
        <taxon>Pseudomonadati</taxon>
        <taxon>Bacteroidota</taxon>
        <taxon>Flavobacteriia</taxon>
        <taxon>Flavobacteriales</taxon>
        <taxon>Flavobacteriaceae</taxon>
        <taxon>Kordia</taxon>
    </lineage>
</organism>
<dbReference type="AlphaFoldDB" id="A0A7L4ZHH3"/>
<evidence type="ECO:0000313" key="3">
    <source>
        <dbReference type="EMBL" id="QHI35676.1"/>
    </source>
</evidence>
<gene>
    <name evidence="3" type="ORF">IMCC3317_10230</name>
</gene>
<feature type="signal peptide" evidence="1">
    <location>
        <begin position="1"/>
        <end position="23"/>
    </location>
</feature>
<dbReference type="InterPro" id="IPR005151">
    <property type="entry name" value="Tail-specific_protease"/>
</dbReference>
<dbReference type="SUPFAM" id="SSF52096">
    <property type="entry name" value="ClpP/crotonase"/>
    <property type="match status" value="1"/>
</dbReference>
<dbReference type="Proteomes" id="UP000464657">
    <property type="component" value="Chromosome"/>
</dbReference>
<name>A0A7L4ZHH3_9FLAO</name>
<dbReference type="Pfam" id="PF03572">
    <property type="entry name" value="Peptidase_S41"/>
    <property type="match status" value="1"/>
</dbReference>
<keyword evidence="4" id="KW-1185">Reference proteome</keyword>
<dbReference type="Gene3D" id="2.30.42.10">
    <property type="match status" value="1"/>
</dbReference>
<sequence>MNKLLICVLALLLFINCKQNANAQEAAATGKFNLNFEKNDLNETLPDNWLQWGKFDVKKDSVAHAGKFAGKVNSGSEKGAFSSIAYKIPANYEGKSIRLEGYMKTENVVGYSGLLLRVDGNGKSLVFDNMAKQKIQGTNDWKKYSITLAYPEEAEIIYVAGLVSGEGTAWFDDFVVTIDGKDIQTLKERKPKVFKARLDTIFDKGSNIKFPVLNKENSTNLELLGKVWGFLKYYHPEVGKGNYNWDYELFRVLPTYLKVENAVERNQVLIGWIEKLGKVDICKTCDATKEDAFLKPDMAWIDAAGFNTILKEKLTYIYKNRFQGKHYYIKPAKNIGNPDFINEQAYKEMEYPDAGFRLLALYRYWNMIHYFFPYKYLSDKDWNTTLKEYVPKFVDAKSELDYELATVQIIGDVQDTHAGLWGNDDKMEAMFGENQAPFKAKFIENKLVVIKYYNPEYEEVSKLKVGDIITHIDGKTVETLKKDVYKYHTASNETVKDRSIASTVLRSPKTEITIDYISNGKTKKHNLTLYKRKSLKLYGVDTTAKCYKMLAGNIGYVTLENIKDEDISEIKKMFKNTKGIIIDIRNYPSTFVPFKLGSYFVSKPTSFVKFTEMNVQNPGEFNFLEGPKIPNETETYAGKLVVLVNEQSQSQSEYTAMAFRAGDNTTIVGSTTAGADGNVTFIYLPGGLRTAISGLGIYYPNGGETQRIGIIPDVEVKPTIKGIQQGKDEVLEKAIEIIRKEE</sequence>
<dbReference type="InterPro" id="IPR036034">
    <property type="entry name" value="PDZ_sf"/>
</dbReference>
<feature type="domain" description="Tail specific protease" evidence="2">
    <location>
        <begin position="522"/>
        <end position="717"/>
    </location>
</feature>
<feature type="chain" id="PRO_5029626334" description="Tail specific protease domain-containing protein" evidence="1">
    <location>
        <begin position="24"/>
        <end position="742"/>
    </location>
</feature>
<dbReference type="KEGG" id="kan:IMCC3317_10230"/>
<dbReference type="EMBL" id="CP019288">
    <property type="protein sequence ID" value="QHI35676.1"/>
    <property type="molecule type" value="Genomic_DNA"/>
</dbReference>